<comment type="subcellular location">
    <subcellularLocation>
        <location evidence="1">Nucleus</location>
    </subcellularLocation>
</comment>
<dbReference type="EMBL" id="WVUK01000048">
    <property type="protein sequence ID" value="KAF7495321.1"/>
    <property type="molecule type" value="Genomic_DNA"/>
</dbReference>
<evidence type="ECO:0000256" key="2">
    <source>
        <dbReference type="SAM" id="MobiDB-lite"/>
    </source>
</evidence>
<evidence type="ECO:0000313" key="6">
    <source>
        <dbReference type="Proteomes" id="UP000070412"/>
    </source>
</evidence>
<dbReference type="SUPFAM" id="SSF46689">
    <property type="entry name" value="Homeodomain-like"/>
    <property type="match status" value="1"/>
</dbReference>
<dbReference type="EnsemblMetazoa" id="SSS_134s_mrna">
    <property type="protein sequence ID" value="KAF7495321.1"/>
    <property type="gene ID" value="SSS_134"/>
</dbReference>
<reference evidence="6" key="2">
    <citation type="journal article" date="2020" name="PLoS Negl. Trop. Dis.">
        <title>High-quality nuclear genome for Sarcoptes scabiei-A critical resource for a neglected parasite.</title>
        <authorList>
            <person name="Korhonen P.K."/>
            <person name="Gasser R.B."/>
            <person name="Ma G."/>
            <person name="Wang T."/>
            <person name="Stroehlein A.J."/>
            <person name="Young N.D."/>
            <person name="Ang C.S."/>
            <person name="Fernando D.D."/>
            <person name="Lu H.C."/>
            <person name="Taylor S."/>
            <person name="Reynolds S.L."/>
            <person name="Mofiz E."/>
            <person name="Najaraj S.H."/>
            <person name="Gowda H."/>
            <person name="Madugundu A."/>
            <person name="Renuse S."/>
            <person name="Holt D."/>
            <person name="Pandey A."/>
            <person name="Papenfuss A.T."/>
            <person name="Fischer K."/>
        </authorList>
    </citation>
    <scope>NUCLEOTIDE SEQUENCE [LARGE SCALE GENOMIC DNA]</scope>
</reference>
<protein>
    <submittedName>
        <fullName evidence="4 5">Uncharacterized protein</fullName>
    </submittedName>
</protein>
<reference evidence="5" key="4">
    <citation type="submission" date="2022-06" db="UniProtKB">
        <authorList>
            <consortium name="EnsemblMetazoa"/>
        </authorList>
    </citation>
    <scope>IDENTIFICATION</scope>
</reference>
<accession>A0A132ABD6</accession>
<reference evidence="4 7" key="1">
    <citation type="journal article" date="2015" name="Parasit. Vectors">
        <title>Draft genome of the scabies mite.</title>
        <authorList>
            <person name="Rider S.D.Jr."/>
            <person name="Morgan M.S."/>
            <person name="Arlian L.G."/>
        </authorList>
    </citation>
    <scope>NUCLEOTIDE SEQUENCE [LARGE SCALE GENOMIC DNA]</scope>
    <source>
        <strain evidence="4">Arlian Lab</strain>
    </source>
</reference>
<feature type="compositionally biased region" description="Polar residues" evidence="2">
    <location>
        <begin position="160"/>
        <end position="174"/>
    </location>
</feature>
<dbReference type="OrthoDB" id="125347at2759"/>
<name>A0A132ABD6_SARSC</name>
<feature type="region of interest" description="Disordered" evidence="2">
    <location>
        <begin position="53"/>
        <end position="73"/>
    </location>
</feature>
<keyword evidence="6" id="KW-1185">Reference proteome</keyword>
<evidence type="ECO:0000313" key="7">
    <source>
        <dbReference type="Proteomes" id="UP000616769"/>
    </source>
</evidence>
<gene>
    <name evidence="4" type="ORF">QR98_0068100</name>
    <name evidence="3" type="ORF">SSS_134</name>
</gene>
<evidence type="ECO:0000256" key="1">
    <source>
        <dbReference type="ARBA" id="ARBA00004123"/>
    </source>
</evidence>
<evidence type="ECO:0000313" key="4">
    <source>
        <dbReference type="EMBL" id="KPM08294.1"/>
    </source>
</evidence>
<dbReference type="Proteomes" id="UP000616769">
    <property type="component" value="Unassembled WGS sequence"/>
</dbReference>
<dbReference type="VEuPathDB" id="VectorBase:SSCA010597"/>
<dbReference type="InterPro" id="IPR009057">
    <property type="entry name" value="Homeodomain-like_sf"/>
</dbReference>
<reference evidence="3" key="3">
    <citation type="submission" date="2020-01" db="EMBL/GenBank/DDBJ databases">
        <authorList>
            <person name="Korhonen P.K.K."/>
            <person name="Guangxu M.G."/>
            <person name="Wang T.W."/>
            <person name="Stroehlein A.J.S."/>
            <person name="Young N.D."/>
            <person name="Ang C.-S.A."/>
            <person name="Fernando D.W.F."/>
            <person name="Lu H.L."/>
            <person name="Taylor S.T."/>
            <person name="Ehtesham M.E.M."/>
            <person name="Najaraj S.H.N."/>
            <person name="Harsha G.H.G."/>
            <person name="Madugundu A.M."/>
            <person name="Renuse S.R."/>
            <person name="Holt D.H."/>
            <person name="Pandey A.P."/>
            <person name="Papenfuss A.P."/>
            <person name="Gasser R.B.G."/>
            <person name="Fischer K.F."/>
        </authorList>
    </citation>
    <scope>NUCLEOTIDE SEQUENCE</scope>
    <source>
        <strain evidence="3">SSS_KF_BRIS2020</strain>
    </source>
</reference>
<dbReference type="EMBL" id="JXLN01012299">
    <property type="protein sequence ID" value="KPM08294.1"/>
    <property type="molecule type" value="Genomic_DNA"/>
</dbReference>
<feature type="compositionally biased region" description="Basic and acidic residues" evidence="2">
    <location>
        <begin position="60"/>
        <end position="73"/>
    </location>
</feature>
<sequence>MSPRIKYSVEEKLKILQDYDNGKSVKIIAAEKEIPVSTVVYFVRNRSRFETKSNASTHIDQSDNKSIAKNEIGRKRTNRNIKKFNQKSNVDKITQNEFKKDHQSHVFGKTPHEMKVQIIDAWNKKEAEERNAKAMEEIAEIFGLSTRFVSRVIADQESKYNSYQHSTHSQTRTKNAIDEESDDEEFTGNHQRINISNLPQQISHCEYVPNYFDQDRYSVEIDDDEIDDNIQDDLNDEEIESDYSQEDEPFLIENSANYVGNFQQRQYPSTDISILDRDLVRTVLNVFDQLKRIKSIADRLPVPEKINALDFSNAMLATANRFVDRLCPNSSSY</sequence>
<organism evidence="4 7">
    <name type="scientific">Sarcoptes scabiei</name>
    <name type="common">Itch mite</name>
    <name type="synonym">Acarus scabiei</name>
    <dbReference type="NCBI Taxonomy" id="52283"/>
    <lineage>
        <taxon>Eukaryota</taxon>
        <taxon>Metazoa</taxon>
        <taxon>Ecdysozoa</taxon>
        <taxon>Arthropoda</taxon>
        <taxon>Chelicerata</taxon>
        <taxon>Arachnida</taxon>
        <taxon>Acari</taxon>
        <taxon>Acariformes</taxon>
        <taxon>Sarcoptiformes</taxon>
        <taxon>Astigmata</taxon>
        <taxon>Psoroptidia</taxon>
        <taxon>Sarcoptoidea</taxon>
        <taxon>Sarcoptidae</taxon>
        <taxon>Sarcoptinae</taxon>
        <taxon>Sarcoptes</taxon>
    </lineage>
</organism>
<proteinExistence type="predicted"/>
<dbReference type="GO" id="GO:0005634">
    <property type="term" value="C:nucleus"/>
    <property type="evidence" value="ECO:0007669"/>
    <property type="project" value="UniProtKB-SubCell"/>
</dbReference>
<evidence type="ECO:0000313" key="3">
    <source>
        <dbReference type="EMBL" id="KAF7495321.1"/>
    </source>
</evidence>
<dbReference type="Proteomes" id="UP000070412">
    <property type="component" value="Unassembled WGS sequence"/>
</dbReference>
<evidence type="ECO:0000313" key="5">
    <source>
        <dbReference type="EnsemblMetazoa" id="KAF7495321.1"/>
    </source>
</evidence>
<dbReference type="AlphaFoldDB" id="A0A132ABD6"/>
<feature type="region of interest" description="Disordered" evidence="2">
    <location>
        <begin position="160"/>
        <end position="187"/>
    </location>
</feature>